<dbReference type="InterPro" id="IPR036875">
    <property type="entry name" value="Znf_CCHC_sf"/>
</dbReference>
<feature type="non-terminal residue" evidence="4">
    <location>
        <position position="500"/>
    </location>
</feature>
<proteinExistence type="predicted"/>
<keyword evidence="1" id="KW-0862">Zinc</keyword>
<dbReference type="SMART" id="SM00343">
    <property type="entry name" value="ZnF_C2HC"/>
    <property type="match status" value="1"/>
</dbReference>
<evidence type="ECO:0000313" key="5">
    <source>
        <dbReference type="Proteomes" id="UP000789901"/>
    </source>
</evidence>
<evidence type="ECO:0000256" key="1">
    <source>
        <dbReference type="PROSITE-ProRule" id="PRU00047"/>
    </source>
</evidence>
<evidence type="ECO:0000313" key="4">
    <source>
        <dbReference type="EMBL" id="CAG8844628.1"/>
    </source>
</evidence>
<feature type="domain" description="CCHC-type" evidence="3">
    <location>
        <begin position="345"/>
        <end position="360"/>
    </location>
</feature>
<keyword evidence="5" id="KW-1185">Reference proteome</keyword>
<name>A0ABN7X0N9_GIGMA</name>
<dbReference type="PROSITE" id="PS50158">
    <property type="entry name" value="ZF_CCHC"/>
    <property type="match status" value="1"/>
</dbReference>
<feature type="region of interest" description="Disordered" evidence="2">
    <location>
        <begin position="404"/>
        <end position="500"/>
    </location>
</feature>
<dbReference type="Gene3D" id="4.10.60.10">
    <property type="entry name" value="Zinc finger, CCHC-type"/>
    <property type="match status" value="1"/>
</dbReference>
<gene>
    <name evidence="4" type="ORF">GMARGA_LOCUS37201</name>
</gene>
<reference evidence="4 5" key="1">
    <citation type="submission" date="2021-06" db="EMBL/GenBank/DDBJ databases">
        <authorList>
            <person name="Kallberg Y."/>
            <person name="Tangrot J."/>
            <person name="Rosling A."/>
        </authorList>
    </citation>
    <scope>NUCLEOTIDE SEQUENCE [LARGE SCALE GENOMIC DNA]</scope>
    <source>
        <strain evidence="4 5">120-4 pot B 10/14</strain>
    </source>
</reference>
<organism evidence="4 5">
    <name type="scientific">Gigaspora margarita</name>
    <dbReference type="NCBI Taxonomy" id="4874"/>
    <lineage>
        <taxon>Eukaryota</taxon>
        <taxon>Fungi</taxon>
        <taxon>Fungi incertae sedis</taxon>
        <taxon>Mucoromycota</taxon>
        <taxon>Glomeromycotina</taxon>
        <taxon>Glomeromycetes</taxon>
        <taxon>Diversisporales</taxon>
        <taxon>Gigasporaceae</taxon>
        <taxon>Gigaspora</taxon>
    </lineage>
</organism>
<protein>
    <submittedName>
        <fullName evidence="4">30882_t:CDS:1</fullName>
    </submittedName>
</protein>
<keyword evidence="1" id="KW-0863">Zinc-finger</keyword>
<feature type="compositionally biased region" description="Basic and acidic residues" evidence="2">
    <location>
        <begin position="487"/>
        <end position="500"/>
    </location>
</feature>
<feature type="compositionally biased region" description="Low complexity" evidence="2">
    <location>
        <begin position="441"/>
        <end position="469"/>
    </location>
</feature>
<dbReference type="SUPFAM" id="SSF57756">
    <property type="entry name" value="Retrovirus zinc finger-like domains"/>
    <property type="match status" value="1"/>
</dbReference>
<comment type="caution">
    <text evidence="4">The sequence shown here is derived from an EMBL/GenBank/DDBJ whole genome shotgun (WGS) entry which is preliminary data.</text>
</comment>
<sequence length="500" mass="58455">PLNYDQKERLREFVEKHESRLRRIGHQEVITITESHSFIKRIAGPEPGWPKLAVFREHIGEFSGDKNAFVVYGIKEIMTYRRFLGNYTSGYTRQAETLASTGQAAAPHCRWSTEFIMRVLAIVRTKLKGTALEIFDSEIGTINCYWRSNINGDQNIITTLKDTTEYPTNINHPYNGACDPTATTEEERCNPHITNVIVQKGFREVFDNAFLVDAIQQTAQKDFWSFDFTKGLDYSNDNGMRNLINKYKKLMQIANWQWGNNFYGGEYMFLLQRMPPAIMKHISSMNPKPANRNEFFTAADNQFLAVRLTMSLTGNLKEKVSHFKQKKITKFNNIQTTESNNTFTCHFCKQPGHYRRNCPKLKGQQNFNRVIVSYTRDPLNPRKTIPVYMNKYCIKCGREKPWHTRNCPKNNNSKYYMGKRQRSGEPIPMVHNTRNNRFPKGNNYIRNNNQRGNYKKGNNNNYRKNNNNNNRRRYNNVKSSNQEDNSEEKKKETTIKSKTT</sequence>
<feature type="non-terminal residue" evidence="4">
    <location>
        <position position="1"/>
    </location>
</feature>
<accession>A0ABN7X0N9</accession>
<dbReference type="Proteomes" id="UP000789901">
    <property type="component" value="Unassembled WGS sequence"/>
</dbReference>
<dbReference type="EMBL" id="CAJVQB010076596">
    <property type="protein sequence ID" value="CAG8844628.1"/>
    <property type="molecule type" value="Genomic_DNA"/>
</dbReference>
<dbReference type="InterPro" id="IPR001878">
    <property type="entry name" value="Znf_CCHC"/>
</dbReference>
<evidence type="ECO:0000256" key="2">
    <source>
        <dbReference type="SAM" id="MobiDB-lite"/>
    </source>
</evidence>
<evidence type="ECO:0000259" key="3">
    <source>
        <dbReference type="PROSITE" id="PS50158"/>
    </source>
</evidence>
<keyword evidence="1" id="KW-0479">Metal-binding</keyword>